<dbReference type="PATRIC" id="fig|888439.3.peg.1833"/>
<evidence type="ECO:0000313" key="1">
    <source>
        <dbReference type="EMBL" id="EJZ85338.1"/>
    </source>
</evidence>
<dbReference type="EMBL" id="AGWP01000009">
    <property type="protein sequence ID" value="EJZ85338.1"/>
    <property type="molecule type" value="Genomic_DNA"/>
</dbReference>
<proteinExistence type="predicted"/>
<keyword evidence="2" id="KW-1185">Reference proteome</keyword>
<sequence length="171" mass="18870">MITGACLAETIARLGECGSSFTDVTVVVARGEIERKHPTATDADLRQATNALIDGWNKRNQYGTAFPVKLPELLDAIGVAIKDRQIAAGRRAVPDLPPAQWVPESQHKAWYSFYRALCLTGDYQPQVCKVKADEPYRPANPANRCDNAERAAILNASPQELHRLLKKFGIK</sequence>
<reference evidence="1 2" key="1">
    <citation type="submission" date="2012-07" db="EMBL/GenBank/DDBJ databases">
        <title>The Genome Sequence of Actinomyces neuii subsp. anitratus BVS029A5.</title>
        <authorList>
            <consortium name="The Broad Institute Genome Sequencing Platform"/>
            <person name="Earl A."/>
            <person name="Ward D."/>
            <person name="Feldgarden M."/>
            <person name="Gevers D."/>
            <person name="Saerens B."/>
            <person name="Vaneechoutte M."/>
            <person name="Walker B."/>
            <person name="Young S.K."/>
            <person name="Zeng Q."/>
            <person name="Gargeya S."/>
            <person name="Fitzgerald M."/>
            <person name="Haas B."/>
            <person name="Abouelleil A."/>
            <person name="Alvarado L."/>
            <person name="Arachchi H.M."/>
            <person name="Berlin A."/>
            <person name="Chapman S.B."/>
            <person name="Goldberg J."/>
            <person name="Griggs A."/>
            <person name="Gujja S."/>
            <person name="Hansen M."/>
            <person name="Howarth C."/>
            <person name="Imamovic A."/>
            <person name="Larimer J."/>
            <person name="McCowen C."/>
            <person name="Montmayeur A."/>
            <person name="Murphy C."/>
            <person name="Neiman D."/>
            <person name="Pearson M."/>
            <person name="Priest M."/>
            <person name="Roberts A."/>
            <person name="Saif S."/>
            <person name="Shea T."/>
            <person name="Sisk P."/>
            <person name="Sykes S."/>
            <person name="Wortman J."/>
            <person name="Nusbaum C."/>
            <person name="Birren B."/>
        </authorList>
    </citation>
    <scope>NUCLEOTIDE SEQUENCE [LARGE SCALE GENOMIC DNA]</scope>
    <source>
        <strain evidence="1 2">BVS029A5</strain>
    </source>
</reference>
<dbReference type="RefSeq" id="WP_004808247.1">
    <property type="nucleotide sequence ID" value="NZ_JH815217.1"/>
</dbReference>
<evidence type="ECO:0000313" key="2">
    <source>
        <dbReference type="Proteomes" id="UP000006075"/>
    </source>
</evidence>
<accession>K0YPF6</accession>
<dbReference type="HOGENOM" id="CLU_1559672_0_0_11"/>
<protein>
    <submittedName>
        <fullName evidence="1">Uncharacterized protein</fullName>
    </submittedName>
</protein>
<comment type="caution">
    <text evidence="1">The sequence shown here is derived from an EMBL/GenBank/DDBJ whole genome shotgun (WGS) entry which is preliminary data.</text>
</comment>
<dbReference type="AlphaFoldDB" id="K0YPF6"/>
<gene>
    <name evidence="1" type="ORF">HMPREF9240_01825</name>
</gene>
<organism evidence="1 2">
    <name type="scientific">Winkia neuii BV029A5</name>
    <dbReference type="NCBI Taxonomy" id="888439"/>
    <lineage>
        <taxon>Bacteria</taxon>
        <taxon>Bacillati</taxon>
        <taxon>Actinomycetota</taxon>
        <taxon>Actinomycetes</taxon>
        <taxon>Actinomycetales</taxon>
        <taxon>Actinomycetaceae</taxon>
        <taxon>Winkia</taxon>
    </lineage>
</organism>
<name>K0YPF6_9ACTO</name>
<dbReference type="Proteomes" id="UP000006075">
    <property type="component" value="Unassembled WGS sequence"/>
</dbReference>